<dbReference type="InterPro" id="IPR015915">
    <property type="entry name" value="Kelch-typ_b-propeller"/>
</dbReference>
<gene>
    <name evidence="3" type="ORF">BRAN1462_LOCUS24894</name>
</gene>
<sequence>MAVALASCRFGLRACRSLCQRSHTLTRPRSLWSASDVPAPRSSHAVASFHKGQASDGALFVFGGEDRPRHAFDSRVHRRDAHGKWAVSDVAAPSPAPLLGCGAVGVGQFLYIFGGRTGGTVSFGQEEDNLVSGESGALLAFDVLAERWELIDAPGPEARSFHTMAVVEDKVVVYGGCGAQGRLNDLWLFDPVLRGWSLLNDGKSEGSPRAKGGSSLLPLHGIGGDLLLLFGFNGEQLGEVHHFNASAGTWLDVTHLQRGDVPSPRSVFASASRQAPGTSSPRAACEVFVLGGELEPSDQGHEGAGAFTDEIYTLTVGQSSGEGFDYTWQRCEAGGEGAHGLAGEARGWHASAVVEGGPLGQHVVAFGGLTGDNRRLNETQVLPLPRR</sequence>
<name>A0A6V0G0B1_9DINO</name>
<dbReference type="Gene3D" id="2.120.10.80">
    <property type="entry name" value="Kelch-type beta propeller"/>
    <property type="match status" value="2"/>
</dbReference>
<dbReference type="EMBL" id="HBGW01039438">
    <property type="protein sequence ID" value="CAD9563844.1"/>
    <property type="molecule type" value="Transcribed_RNA"/>
</dbReference>
<keyword evidence="2" id="KW-0408">Iron</keyword>
<protein>
    <submittedName>
        <fullName evidence="3">Uncharacterized protein</fullName>
    </submittedName>
</protein>
<dbReference type="PANTHER" id="PTHR47435:SF4">
    <property type="entry name" value="KELCH REPEAT PROTEIN (AFU_ORTHOLOGUE AFUA_5G12780)"/>
    <property type="match status" value="1"/>
</dbReference>
<accession>A0A6V0G0B1</accession>
<dbReference type="PANTHER" id="PTHR47435">
    <property type="entry name" value="KELCH REPEAT PROTEIN (AFU_ORTHOLOGUE AFUA_5G12780)"/>
    <property type="match status" value="1"/>
</dbReference>
<evidence type="ECO:0000313" key="3">
    <source>
        <dbReference type="EMBL" id="CAD9563844.1"/>
    </source>
</evidence>
<reference evidence="3" key="1">
    <citation type="submission" date="2021-01" db="EMBL/GenBank/DDBJ databases">
        <authorList>
            <person name="Corre E."/>
            <person name="Pelletier E."/>
            <person name="Niang G."/>
            <person name="Scheremetjew M."/>
            <person name="Finn R."/>
            <person name="Kale V."/>
            <person name="Holt S."/>
            <person name="Cochrane G."/>
            <person name="Meng A."/>
            <person name="Brown T."/>
            <person name="Cohen L."/>
        </authorList>
    </citation>
    <scope>NUCLEOTIDE SEQUENCE</scope>
    <source>
        <strain evidence="3">RCC3387</strain>
    </source>
</reference>
<dbReference type="Pfam" id="PF24681">
    <property type="entry name" value="Kelch_KLHDC2_KLHL20_DRC7"/>
    <property type="match status" value="1"/>
</dbReference>
<dbReference type="AlphaFoldDB" id="A0A6V0G0B1"/>
<organism evidence="3">
    <name type="scientific">Zooxanthella nutricula</name>
    <dbReference type="NCBI Taxonomy" id="1333877"/>
    <lineage>
        <taxon>Eukaryota</taxon>
        <taxon>Sar</taxon>
        <taxon>Alveolata</taxon>
        <taxon>Dinophyceae</taxon>
        <taxon>Peridiniales</taxon>
        <taxon>Peridiniales incertae sedis</taxon>
        <taxon>Zooxanthella</taxon>
    </lineage>
</organism>
<evidence type="ECO:0000256" key="1">
    <source>
        <dbReference type="ARBA" id="ARBA00022737"/>
    </source>
</evidence>
<dbReference type="SUPFAM" id="SSF117281">
    <property type="entry name" value="Kelch motif"/>
    <property type="match status" value="1"/>
</dbReference>
<evidence type="ECO:0000256" key="2">
    <source>
        <dbReference type="ARBA" id="ARBA00023004"/>
    </source>
</evidence>
<dbReference type="GO" id="GO:0019760">
    <property type="term" value="P:glucosinolate metabolic process"/>
    <property type="evidence" value="ECO:0007669"/>
    <property type="project" value="UniProtKB-ARBA"/>
</dbReference>
<keyword evidence="1" id="KW-0677">Repeat</keyword>
<proteinExistence type="predicted"/>